<protein>
    <submittedName>
        <fullName evidence="1">Uncharacterized protein</fullName>
    </submittedName>
</protein>
<dbReference type="EMBL" id="JANBPW010002211">
    <property type="protein sequence ID" value="KAJ1941613.1"/>
    <property type="molecule type" value="Genomic_DNA"/>
</dbReference>
<gene>
    <name evidence="1" type="ORF">FBU59_003452</name>
</gene>
<keyword evidence="2" id="KW-1185">Reference proteome</keyword>
<evidence type="ECO:0000313" key="2">
    <source>
        <dbReference type="Proteomes" id="UP001150603"/>
    </source>
</evidence>
<proteinExistence type="predicted"/>
<organism evidence="1 2">
    <name type="scientific">Linderina macrospora</name>
    <dbReference type="NCBI Taxonomy" id="4868"/>
    <lineage>
        <taxon>Eukaryota</taxon>
        <taxon>Fungi</taxon>
        <taxon>Fungi incertae sedis</taxon>
        <taxon>Zoopagomycota</taxon>
        <taxon>Kickxellomycotina</taxon>
        <taxon>Kickxellomycetes</taxon>
        <taxon>Kickxellales</taxon>
        <taxon>Kickxellaceae</taxon>
        <taxon>Linderina</taxon>
    </lineage>
</organism>
<accession>A0ACC1J864</accession>
<evidence type="ECO:0000313" key="1">
    <source>
        <dbReference type="EMBL" id="KAJ1941613.1"/>
    </source>
</evidence>
<dbReference type="Proteomes" id="UP001150603">
    <property type="component" value="Unassembled WGS sequence"/>
</dbReference>
<feature type="non-terminal residue" evidence="1">
    <location>
        <position position="1"/>
    </location>
</feature>
<reference evidence="1" key="1">
    <citation type="submission" date="2022-07" db="EMBL/GenBank/DDBJ databases">
        <title>Phylogenomic reconstructions and comparative analyses of Kickxellomycotina fungi.</title>
        <authorList>
            <person name="Reynolds N.K."/>
            <person name="Stajich J.E."/>
            <person name="Barry K."/>
            <person name="Grigoriev I.V."/>
            <person name="Crous P."/>
            <person name="Smith M.E."/>
        </authorList>
    </citation>
    <scope>NUCLEOTIDE SEQUENCE</scope>
    <source>
        <strain evidence="1">NRRL 5244</strain>
    </source>
</reference>
<sequence>IGFAKFHTRLEALEARDILTGRKVDAEKNCLLKAEMAKKNLHTRRGLSSLGALATGVTATFGLDSPATVLSYQQMPMTAGLTNPLASTGLLASRPEKLRIASMRSFNPFNDGSLQSAPVLGNGRQGFQLRQDPYVSAFADAQGSLYGGDLGALDSVNSSAAPSPHPARVGRRGSVHGALNGTQPDADAEVAKTPAPKAMRPVLDLAALQPHLHGGAAAVAGTPLGSALSVPYSALASAAGLRATPTTPGLVLPMATTRSVNSNDQNPPCNTLYVGNLPVGASEEELRRVFAGAPGFKRMSFRTKPNSGPMCFVEFEAIDYATLAMRELDGRVLSNSVGSGIRLSYSKNPLGVRSQGHAAAAGHGAPYAYGASPIAQSFAAGIASGASPSPTASSVASQGTPKTPAAVIDQPSSAPSPTHSITAELPPKDALSFLHQPIHQLHKQAKDTTKPASPVPSAEIAASEH</sequence>
<comment type="caution">
    <text evidence="1">The sequence shown here is derived from an EMBL/GenBank/DDBJ whole genome shotgun (WGS) entry which is preliminary data.</text>
</comment>
<name>A0ACC1J864_9FUNG</name>